<dbReference type="PANTHER" id="PTHR33112">
    <property type="entry name" value="DOMAIN PROTEIN, PUTATIVE-RELATED"/>
    <property type="match status" value="1"/>
</dbReference>
<accession>A0A6A6B106</accession>
<evidence type="ECO:0000259" key="1">
    <source>
        <dbReference type="Pfam" id="PF06985"/>
    </source>
</evidence>
<dbReference type="EMBL" id="ML995514">
    <property type="protein sequence ID" value="KAF2136707.1"/>
    <property type="molecule type" value="Genomic_DNA"/>
</dbReference>
<dbReference type="OrthoDB" id="2958217at2759"/>
<gene>
    <name evidence="2" type="ORF">K452DRAFT_312990</name>
</gene>
<evidence type="ECO:0000313" key="2">
    <source>
        <dbReference type="EMBL" id="KAF2136707.1"/>
    </source>
</evidence>
<dbReference type="GeneID" id="54301109"/>
<protein>
    <recommendedName>
        <fullName evidence="1">Heterokaryon incompatibility domain-containing protein</fullName>
    </recommendedName>
</protein>
<keyword evidence="3" id="KW-1185">Reference proteome</keyword>
<dbReference type="InterPro" id="IPR010730">
    <property type="entry name" value="HET"/>
</dbReference>
<name>A0A6A6B106_9PEZI</name>
<feature type="domain" description="Heterokaryon incompatibility" evidence="1">
    <location>
        <begin position="272"/>
        <end position="432"/>
    </location>
</feature>
<sequence>MKESIHSGCLRPKQNSPNACLCGTVRNTRESFGASLFVAYVQGKVSELTKAVLAKDYVHSHSISCGLSRSNMLPENTFCQQCKRILLNEKEHGGYLEFSTSGRGTKELEFSRSKLRLKYERSDVFPSLPSLSAGAKSNCQFCQLLKTSLTGILGDDLQKPAGPVVVRIGGLQYCWEDGLQGLELGQVLPDIGISSPNYPCLMSQNGLLLSPQVSKRIEGWIGQCLKHCDPEAKPMGLPTRLLDVGNMNGRKVRLVVTSDKMLQGKSGRSWRYSALSHCWGDRSIHKPPLKTTTENLSKRLAGIPFLDLPKTYQHAIIVCRSLNIQYLWIDSLCIIQNDKADWETESPKMAQYYEHAYITIIPAAATSCNDGFLDRPITQSRPVKVEFQSSLKRNTRGAYFIHGESTTEPRFSQFYDDIAKSKWGTRGWTFCEGLFSTRRVYFGKNTIHWGCRKFYTSELSNILDDAEEHNLQSLIEEQDQDQFHDGNVLSVWYAQYLEYSCRQFTRSQDRLPAISPLAKVMAQLTGDTYLAGLWQSDLHVGLLWYADSFEGPLILPREKEASYIAPSWSWLARARNAEISDYALTHKTQSLLIILGTRITPDGINPYGRVLDGSIEVDGYTSELPRDMFIGSIHQRGTNYRTTRFQGHEVECSLDEPLGMQVQSYVLLVVRNGLCLKDTIYGESEDIDEDNAHYAVSGLVLIPSGQRENAYCRAGIFQSLRNNIEEKSFLITCKRRTLILI</sequence>
<organism evidence="2 3">
    <name type="scientific">Aplosporella prunicola CBS 121167</name>
    <dbReference type="NCBI Taxonomy" id="1176127"/>
    <lineage>
        <taxon>Eukaryota</taxon>
        <taxon>Fungi</taxon>
        <taxon>Dikarya</taxon>
        <taxon>Ascomycota</taxon>
        <taxon>Pezizomycotina</taxon>
        <taxon>Dothideomycetes</taxon>
        <taxon>Dothideomycetes incertae sedis</taxon>
        <taxon>Botryosphaeriales</taxon>
        <taxon>Aplosporellaceae</taxon>
        <taxon>Aplosporella</taxon>
    </lineage>
</organism>
<dbReference type="AlphaFoldDB" id="A0A6A6B106"/>
<reference evidence="2" key="1">
    <citation type="journal article" date="2020" name="Stud. Mycol.">
        <title>101 Dothideomycetes genomes: a test case for predicting lifestyles and emergence of pathogens.</title>
        <authorList>
            <person name="Haridas S."/>
            <person name="Albert R."/>
            <person name="Binder M."/>
            <person name="Bloem J."/>
            <person name="Labutti K."/>
            <person name="Salamov A."/>
            <person name="Andreopoulos B."/>
            <person name="Baker S."/>
            <person name="Barry K."/>
            <person name="Bills G."/>
            <person name="Bluhm B."/>
            <person name="Cannon C."/>
            <person name="Castanera R."/>
            <person name="Culley D."/>
            <person name="Daum C."/>
            <person name="Ezra D."/>
            <person name="Gonzalez J."/>
            <person name="Henrissat B."/>
            <person name="Kuo A."/>
            <person name="Liang C."/>
            <person name="Lipzen A."/>
            <person name="Lutzoni F."/>
            <person name="Magnuson J."/>
            <person name="Mondo S."/>
            <person name="Nolan M."/>
            <person name="Ohm R."/>
            <person name="Pangilinan J."/>
            <person name="Park H.-J."/>
            <person name="Ramirez L."/>
            <person name="Alfaro M."/>
            <person name="Sun H."/>
            <person name="Tritt A."/>
            <person name="Yoshinaga Y."/>
            <person name="Zwiers L.-H."/>
            <person name="Turgeon B."/>
            <person name="Goodwin S."/>
            <person name="Spatafora J."/>
            <person name="Crous P."/>
            <person name="Grigoriev I."/>
        </authorList>
    </citation>
    <scope>NUCLEOTIDE SEQUENCE</scope>
    <source>
        <strain evidence="2">CBS 121167</strain>
    </source>
</reference>
<proteinExistence type="predicted"/>
<dbReference type="Pfam" id="PF06985">
    <property type="entry name" value="HET"/>
    <property type="match status" value="1"/>
</dbReference>
<dbReference type="PANTHER" id="PTHR33112:SF16">
    <property type="entry name" value="HETEROKARYON INCOMPATIBILITY DOMAIN-CONTAINING PROTEIN"/>
    <property type="match status" value="1"/>
</dbReference>
<dbReference type="RefSeq" id="XP_033392425.1">
    <property type="nucleotide sequence ID" value="XM_033543612.1"/>
</dbReference>
<evidence type="ECO:0000313" key="3">
    <source>
        <dbReference type="Proteomes" id="UP000799438"/>
    </source>
</evidence>
<dbReference type="Proteomes" id="UP000799438">
    <property type="component" value="Unassembled WGS sequence"/>
</dbReference>